<protein>
    <submittedName>
        <fullName evidence="1">DUF2461 domain-containing protein</fullName>
    </submittedName>
</protein>
<dbReference type="KEGG" id="hyj:FHG12_03295"/>
<organism evidence="1 2">
    <name type="scientific">Hymenobacter jejuensis</name>
    <dbReference type="NCBI Taxonomy" id="2502781"/>
    <lineage>
        <taxon>Bacteria</taxon>
        <taxon>Pseudomonadati</taxon>
        <taxon>Bacteroidota</taxon>
        <taxon>Cytophagia</taxon>
        <taxon>Cytophagales</taxon>
        <taxon>Hymenobacteraceae</taxon>
        <taxon>Hymenobacter</taxon>
    </lineage>
</organism>
<proteinExistence type="predicted"/>
<dbReference type="PANTHER" id="PTHR36452:SF1">
    <property type="entry name" value="DUF2461 DOMAIN-CONTAINING PROTEIN"/>
    <property type="match status" value="1"/>
</dbReference>
<accession>A0A5B7ZW38</accession>
<evidence type="ECO:0000313" key="1">
    <source>
        <dbReference type="EMBL" id="QDA59188.1"/>
    </source>
</evidence>
<dbReference type="Proteomes" id="UP000305398">
    <property type="component" value="Chromosome"/>
</dbReference>
<dbReference type="InterPro" id="IPR015996">
    <property type="entry name" value="UCP028451"/>
</dbReference>
<name>A0A5B7ZW38_9BACT</name>
<dbReference type="InterPro" id="IPR012808">
    <property type="entry name" value="CHP02453"/>
</dbReference>
<dbReference type="NCBIfam" id="TIGR02453">
    <property type="entry name" value="TIGR02453 family protein"/>
    <property type="match status" value="1"/>
</dbReference>
<dbReference type="EMBL" id="CP040896">
    <property type="protein sequence ID" value="QDA59188.1"/>
    <property type="molecule type" value="Genomic_DNA"/>
</dbReference>
<dbReference type="PIRSF" id="PIRSF028451">
    <property type="entry name" value="UCP028451"/>
    <property type="match status" value="1"/>
</dbReference>
<dbReference type="OrthoDB" id="9794241at2"/>
<reference evidence="1 2" key="1">
    <citation type="submission" date="2019-06" db="EMBL/GenBank/DDBJ databases">
        <authorList>
            <person name="Srinivasan S."/>
        </authorList>
    </citation>
    <scope>NUCLEOTIDE SEQUENCE [LARGE SCALE GENOMIC DNA]</scope>
    <source>
        <strain evidence="1 2">17J68-5</strain>
    </source>
</reference>
<dbReference type="AlphaFoldDB" id="A0A5B7ZW38"/>
<gene>
    <name evidence="1" type="ORF">FHG12_03295</name>
</gene>
<sequence>MTLAFLLDFLRELAANNHKSWMDANRAEYHRARAVFRELVEGVLQGVQDFEPEMRSLTANDTMYRINKNDRFQQSDEPYKRHMGAGMTRGGRHAPWAGYFLAIEPGDSWIGVGKWHPESAGLARIRQEIHYNSEVFHQMRQDADLLRHFPAGLEGERLQRPPKGYDKNDPDLEWLKLKDFTVFKSFSDADVLHPDFVKIVVADLRAGQPLVQFLNQALAEE</sequence>
<dbReference type="PANTHER" id="PTHR36452">
    <property type="entry name" value="CHROMOSOME 12, WHOLE GENOME SHOTGUN SEQUENCE"/>
    <property type="match status" value="1"/>
</dbReference>
<evidence type="ECO:0000313" key="2">
    <source>
        <dbReference type="Proteomes" id="UP000305398"/>
    </source>
</evidence>
<keyword evidence="2" id="KW-1185">Reference proteome</keyword>
<dbReference type="RefSeq" id="WP_139514263.1">
    <property type="nucleotide sequence ID" value="NZ_CP040896.1"/>
</dbReference>
<dbReference type="Pfam" id="PF09365">
    <property type="entry name" value="DUF2461"/>
    <property type="match status" value="1"/>
</dbReference>